<dbReference type="Pfam" id="PF21365">
    <property type="entry name" value="Glyco_hydro_31_3rd"/>
    <property type="match status" value="1"/>
</dbReference>
<dbReference type="Gene3D" id="2.60.40.1180">
    <property type="entry name" value="Golgi alpha-mannosidase II"/>
    <property type="match status" value="1"/>
</dbReference>
<dbReference type="InterPro" id="IPR053497">
    <property type="entry name" value="GH31_Enzymes"/>
</dbReference>
<dbReference type="InterPro" id="IPR048395">
    <property type="entry name" value="Glyco_hydro_31_C"/>
</dbReference>
<evidence type="ECO:0000256" key="3">
    <source>
        <dbReference type="ARBA" id="ARBA00023295"/>
    </source>
</evidence>
<dbReference type="PANTHER" id="PTHR22762:SF120">
    <property type="entry name" value="HETEROGLYCAN GLUCOSIDASE 1"/>
    <property type="match status" value="1"/>
</dbReference>
<dbReference type="EMBL" id="CP002656">
    <property type="protein sequence ID" value="AEB95318.1"/>
    <property type="molecule type" value="Genomic_DNA"/>
</dbReference>
<dbReference type="GeneID" id="10493404"/>
<dbReference type="PROSITE" id="PS00129">
    <property type="entry name" value="GLYCOSYL_HYDROL_F31_1"/>
    <property type="match status" value="1"/>
</dbReference>
<reference evidence="8 9" key="1">
    <citation type="journal article" date="2011" name="J. Bacteriol.">
        <title>Complete genome sequence of Metallosphaera cuprina, a metal sulfide-oxidizing archaeon from a hot spring.</title>
        <authorList>
            <person name="Liu L.J."/>
            <person name="You X.Y."/>
            <person name="Zheng H."/>
            <person name="Wang S."/>
            <person name="Jiang C.Y."/>
            <person name="Liu S.J."/>
        </authorList>
    </citation>
    <scope>NUCLEOTIDE SEQUENCE [LARGE SCALE GENOMIC DNA]</scope>
    <source>
        <strain evidence="8 9">Ar-4</strain>
    </source>
</reference>
<dbReference type="CDD" id="cd14752">
    <property type="entry name" value="GH31_N"/>
    <property type="match status" value="1"/>
</dbReference>
<dbReference type="InterPro" id="IPR030458">
    <property type="entry name" value="Glyco_hydro_31_AS"/>
</dbReference>
<dbReference type="Proteomes" id="UP000007812">
    <property type="component" value="Chromosome"/>
</dbReference>
<dbReference type="PATRIC" id="fig|1006006.8.peg.1209"/>
<dbReference type="GO" id="GO:0005975">
    <property type="term" value="P:carbohydrate metabolic process"/>
    <property type="evidence" value="ECO:0007669"/>
    <property type="project" value="InterPro"/>
</dbReference>
<dbReference type="RefSeq" id="WP_013737816.1">
    <property type="nucleotide sequence ID" value="NC_015435.1"/>
</dbReference>
<dbReference type="OrthoDB" id="27033at2157"/>
<dbReference type="InterPro" id="IPR017853">
    <property type="entry name" value="GH"/>
</dbReference>
<feature type="domain" description="Glycoside hydrolase family 31 TIM barrel" evidence="5">
    <location>
        <begin position="165"/>
        <end position="512"/>
    </location>
</feature>
<dbReference type="InterPro" id="IPR025887">
    <property type="entry name" value="Glyco_hydro_31_N_dom"/>
</dbReference>
<evidence type="ECO:0000313" key="8">
    <source>
        <dbReference type="EMBL" id="AEB95318.1"/>
    </source>
</evidence>
<feature type="domain" description="Glycosyl hydrolase family 31 C-terminal" evidence="7">
    <location>
        <begin position="520"/>
        <end position="600"/>
    </location>
</feature>
<gene>
    <name evidence="8" type="ordered locus">Mcup_1213</name>
</gene>
<dbReference type="NCBIfam" id="NF040948">
    <property type="entry name" value="alpha_gluc_MalA"/>
    <property type="match status" value="1"/>
</dbReference>
<dbReference type="eggNOG" id="arCOG03663">
    <property type="taxonomic scope" value="Archaea"/>
</dbReference>
<dbReference type="SUPFAM" id="SSF51445">
    <property type="entry name" value="(Trans)glycosidases"/>
    <property type="match status" value="1"/>
</dbReference>
<protein>
    <submittedName>
        <fullName evidence="8">Alpha-glucosidase</fullName>
    </submittedName>
</protein>
<dbReference type="SUPFAM" id="SSF51011">
    <property type="entry name" value="Glycosyl hydrolase domain"/>
    <property type="match status" value="1"/>
</dbReference>
<dbReference type="PANTHER" id="PTHR22762">
    <property type="entry name" value="ALPHA-GLUCOSIDASE"/>
    <property type="match status" value="1"/>
</dbReference>
<evidence type="ECO:0000256" key="1">
    <source>
        <dbReference type="ARBA" id="ARBA00007806"/>
    </source>
</evidence>
<evidence type="ECO:0000259" key="6">
    <source>
        <dbReference type="Pfam" id="PF13802"/>
    </source>
</evidence>
<dbReference type="Gene3D" id="3.20.20.80">
    <property type="entry name" value="Glycosidases"/>
    <property type="match status" value="1"/>
</dbReference>
<keyword evidence="3 4" id="KW-0326">Glycosidase</keyword>
<dbReference type="InterPro" id="IPR000322">
    <property type="entry name" value="Glyco_hydro_31_TIM"/>
</dbReference>
<proteinExistence type="inferred from homology"/>
<sequence length="665" mass="76620">MITVLEQSGTYKVKINEPVTPVDFDFNGLPSSKKVEDLGISIQEDEEINVVKKLGLRDHVIGLGEKAFELDRRRRKFVMYNVDAGAFNKYSDPLYVNIPFIIIANQESARGYFFNSASKLIFDIGQGNYDEIRITIPEDGAEIFVFEGPKIESVLERYSKLTGLPYLPPSWAFGYMISRFSYYPQERIVELIDSLNREGFPVSAVFLDIDFMDAFKLFTWHPERFRDPDKFIKEVHSRGAKIITIVDHSVRVDQSYSVFRSGLGLYCETDRGDLFVGKLWPGNCVYPDFFMAETREWWANLIKEWISSGVDGIWLDMNEPTDFTKLFQVREVIKPPLSFKENPELYVFPGGVMHKLRGKVVRHERVRNAYPLYEAMATYQGMKGAGKEPFILSRSGYAGIQRYAGIWTGDNTSSWDQLKLQLQLVLGLSISGVPYVGMDIGGFQGREFPEIDNSPELLVRHFQIAMFFPLFRTHKNKDGIDTEPIYLPSLYKEKVRSVFKVRHRFLPYLYSLAKESHATGHPILRPLFYEFQDDEDSYRIDDEYMIGKFLLYAPLVTKEESRTAYLPREKWVDFWTGEELSGWVRTEDELPIYVREGSIIPLSNSDLLVCGRPHIPFDGISIEDDELKFETPRYLNSLMINGKSGWITISVGKEVKSVNLETLGQ</sequence>
<dbReference type="InterPro" id="IPR013780">
    <property type="entry name" value="Glyco_hydro_b"/>
</dbReference>
<dbReference type="STRING" id="1006006.Mcup_1213"/>
<keyword evidence="9" id="KW-1185">Reference proteome</keyword>
<comment type="similarity">
    <text evidence="1 4">Belongs to the glycosyl hydrolase 31 family.</text>
</comment>
<dbReference type="AlphaFoldDB" id="F4G3E8"/>
<keyword evidence="2 4" id="KW-0378">Hydrolase</keyword>
<evidence type="ECO:0000259" key="5">
    <source>
        <dbReference type="Pfam" id="PF01055"/>
    </source>
</evidence>
<evidence type="ECO:0000256" key="2">
    <source>
        <dbReference type="ARBA" id="ARBA00022801"/>
    </source>
</evidence>
<name>F4G3E8_METCR</name>
<dbReference type="GO" id="GO:0004553">
    <property type="term" value="F:hydrolase activity, hydrolyzing O-glycosyl compounds"/>
    <property type="evidence" value="ECO:0007669"/>
    <property type="project" value="InterPro"/>
</dbReference>
<dbReference type="GO" id="GO:0030246">
    <property type="term" value="F:carbohydrate binding"/>
    <property type="evidence" value="ECO:0007669"/>
    <property type="project" value="InterPro"/>
</dbReference>
<feature type="domain" description="Glycoside hydrolase family 31 N-terminal" evidence="6">
    <location>
        <begin position="45"/>
        <end position="123"/>
    </location>
</feature>
<evidence type="ECO:0000256" key="4">
    <source>
        <dbReference type="RuleBase" id="RU361185"/>
    </source>
</evidence>
<organism evidence="8 9">
    <name type="scientific">Metallosphaera cuprina (strain Ar-4)</name>
    <dbReference type="NCBI Taxonomy" id="1006006"/>
    <lineage>
        <taxon>Archaea</taxon>
        <taxon>Thermoproteota</taxon>
        <taxon>Thermoprotei</taxon>
        <taxon>Sulfolobales</taxon>
        <taxon>Sulfolobaceae</taxon>
        <taxon>Metallosphaera</taxon>
    </lineage>
</organism>
<dbReference type="Pfam" id="PF13802">
    <property type="entry name" value="Gal_mutarotas_2"/>
    <property type="match status" value="1"/>
</dbReference>
<evidence type="ECO:0000313" key="9">
    <source>
        <dbReference type="Proteomes" id="UP000007812"/>
    </source>
</evidence>
<accession>F4G3E8</accession>
<dbReference type="KEGG" id="mcn:Mcup_1213"/>
<dbReference type="CDD" id="cd06604">
    <property type="entry name" value="GH31_glucosidase_II_MalA"/>
    <property type="match status" value="1"/>
</dbReference>
<dbReference type="Pfam" id="PF01055">
    <property type="entry name" value="Glyco_hydro_31_2nd"/>
    <property type="match status" value="1"/>
</dbReference>
<dbReference type="InterPro" id="IPR011013">
    <property type="entry name" value="Gal_mutarotase_sf_dom"/>
</dbReference>
<dbReference type="Gene3D" id="2.60.40.1760">
    <property type="entry name" value="glycosyl hydrolase (family 31)"/>
    <property type="match status" value="1"/>
</dbReference>
<evidence type="ECO:0000259" key="7">
    <source>
        <dbReference type="Pfam" id="PF21365"/>
    </source>
</evidence>
<dbReference type="HOGENOM" id="CLU_000631_7_2_2"/>
<dbReference type="SUPFAM" id="SSF74650">
    <property type="entry name" value="Galactose mutarotase-like"/>
    <property type="match status" value="1"/>
</dbReference>